<dbReference type="RefSeq" id="WP_016660430.1">
    <property type="nucleotide sequence ID" value="NZ_ASQH01000011.1"/>
</dbReference>
<reference evidence="1 2" key="1">
    <citation type="submission" date="2013-06" db="EMBL/GenBank/DDBJ databases">
        <title>The Genome Sequence of Acinetobacter gyllenbergii CIP 110306.</title>
        <authorList>
            <consortium name="The Broad Institute Genome Sequencing Platform"/>
            <consortium name="The Broad Institute Genome Sequencing Center for Infectious Disease"/>
            <person name="Cerqueira G."/>
            <person name="Feldgarden M."/>
            <person name="Courvalin P."/>
            <person name="Perichon B."/>
            <person name="Grillot-Courvalin C."/>
            <person name="Clermont D."/>
            <person name="Rocha E."/>
            <person name="Yoon E.-J."/>
            <person name="Nemec A."/>
            <person name="Young S.K."/>
            <person name="Zeng Q."/>
            <person name="Gargeya S."/>
            <person name="Fitzgerald M."/>
            <person name="Abouelleil A."/>
            <person name="Alvarado L."/>
            <person name="Berlin A.M."/>
            <person name="Chapman S.B."/>
            <person name="Dewar J."/>
            <person name="Goldberg J."/>
            <person name="Griggs A."/>
            <person name="Gujja S."/>
            <person name="Hansen M."/>
            <person name="Howarth C."/>
            <person name="Imamovic A."/>
            <person name="Larimer J."/>
            <person name="McCowan C."/>
            <person name="Murphy C."/>
            <person name="Pearson M."/>
            <person name="Priest M."/>
            <person name="Roberts A."/>
            <person name="Saif S."/>
            <person name="Shea T."/>
            <person name="Sykes S."/>
            <person name="Wortman J."/>
            <person name="Nusbaum C."/>
            <person name="Birren B."/>
        </authorList>
    </citation>
    <scope>NUCLEOTIDE SEQUENCE [LARGE SCALE GENOMIC DNA]</scope>
    <source>
        <strain evidence="1 2">CIP 110306</strain>
    </source>
</reference>
<dbReference type="AlphaFoldDB" id="A0A829HF86"/>
<sequence length="713" mass="75652">MAILQMDSFQKTVLASLIGLCVSQSAFALQEISDEGLSQTIGEGIALLPQNTYMIFQGEKATTTSADLLNRQLDTGYINYVPVGPLSLTATDTNKSGGVDAGDRAVGKADLFLYGLAVSASNSARTTNNNERVGLNTTGNAINAISSWGTASNPWLLKVQSEANIPTFTPDVITSNGTTPNTDTGVVTYMALEAPLYEYYNDNTSGTGAPTVIKTGADPVGASAYNLKLGLWADAFVRNPNKTDGASDQFQYGNSVGQVGTDIDANRANRLRLQGIWNGFSLNGSNLKVFQTLNGAGNTGGLSPFYNNTLGLSGVFRFNSGDGSNLKAGMTMNAPTSTKTDTLPTLPAGQTCTACGSGSDIWTARYSPDQTSNPGSTGVVQYRIRSQTTKITSTGNWTAPTGLNDRVLRLSTRETTDTNNLATPAIQGGSAPTFDANEGIFIYNLNTNLVLGNLYQPVILGSDGKNFSLEVARIPNKESIYKKIYTDYSGLDQSYKGSTCNVYQCGSNISLGGKTYQGSNATHSSISIGTVYSDDAGKTLQAFKGNSTQDAVGISFGSLSTGAVSKDQYFYQLQNQQRTSVSCSGLFCSGYRWQYRTSSGSTTGSNGDYGLRFDSTNGVNWVDIDSTSLYNPTTANTGYTRQDNGNTNSKFVVPTTAGALPNARFEDGKWYTTKPNADINTYKLNTASPMNNMGSAVIDGVLIQHLKITTTGL</sequence>
<gene>
    <name evidence="1" type="ORF">F957_02639</name>
</gene>
<dbReference type="EMBL" id="ATGG01000020">
    <property type="protein sequence ID" value="EPF77467.1"/>
    <property type="molecule type" value="Genomic_DNA"/>
</dbReference>
<organism evidence="1 2">
    <name type="scientific">Acinetobacter gyllenbergii CIP 110306 = MTCC 11365</name>
    <dbReference type="NCBI Taxonomy" id="1217657"/>
    <lineage>
        <taxon>Bacteria</taxon>
        <taxon>Pseudomonadati</taxon>
        <taxon>Pseudomonadota</taxon>
        <taxon>Gammaproteobacteria</taxon>
        <taxon>Moraxellales</taxon>
        <taxon>Moraxellaceae</taxon>
        <taxon>Acinetobacter</taxon>
    </lineage>
</organism>
<keyword evidence="2" id="KW-1185">Reference proteome</keyword>
<evidence type="ECO:0000313" key="2">
    <source>
        <dbReference type="Proteomes" id="UP000014523"/>
    </source>
</evidence>
<name>A0A829HF86_9GAMM</name>
<accession>A0A829HF86</accession>
<protein>
    <submittedName>
        <fullName evidence="1">Uncharacterized protein</fullName>
    </submittedName>
</protein>
<dbReference type="Proteomes" id="UP000014523">
    <property type="component" value="Unassembled WGS sequence"/>
</dbReference>
<evidence type="ECO:0000313" key="1">
    <source>
        <dbReference type="EMBL" id="EPF77467.1"/>
    </source>
</evidence>
<proteinExistence type="predicted"/>
<comment type="caution">
    <text evidence="1">The sequence shown here is derived from an EMBL/GenBank/DDBJ whole genome shotgun (WGS) entry which is preliminary data.</text>
</comment>